<dbReference type="GO" id="GO:0009330">
    <property type="term" value="C:DNA topoisomerase type II (double strand cut, ATP-hydrolyzing) complex"/>
    <property type="evidence" value="ECO:0007669"/>
    <property type="project" value="TreeGrafter"/>
</dbReference>
<evidence type="ECO:0000313" key="12">
    <source>
        <dbReference type="Proteomes" id="UP000242733"/>
    </source>
</evidence>
<comment type="similarity">
    <text evidence="7">Belongs to the type II topoisomerase GyrA/ParC subunit family. ParC type 1 subfamily.</text>
</comment>
<gene>
    <name evidence="7 11" type="primary">parC</name>
    <name evidence="11" type="ORF">CSA61_01035</name>
</gene>
<evidence type="ECO:0000256" key="1">
    <source>
        <dbReference type="ARBA" id="ARBA00000185"/>
    </source>
</evidence>
<dbReference type="InterPro" id="IPR006691">
    <property type="entry name" value="GyrA/parC_rep"/>
</dbReference>
<comment type="subcellular location">
    <subcellularLocation>
        <location evidence="7">Cell membrane</location>
        <topology evidence="7">Peripheral membrane protein</topology>
    </subcellularLocation>
</comment>
<dbReference type="EMBL" id="PDSG01000004">
    <property type="protein sequence ID" value="PIE20773.1"/>
    <property type="molecule type" value="Genomic_DNA"/>
</dbReference>
<dbReference type="GO" id="GO:0005737">
    <property type="term" value="C:cytoplasm"/>
    <property type="evidence" value="ECO:0007669"/>
    <property type="project" value="TreeGrafter"/>
</dbReference>
<evidence type="ECO:0000256" key="3">
    <source>
        <dbReference type="ARBA" id="ARBA00023029"/>
    </source>
</evidence>
<dbReference type="GO" id="GO:0005524">
    <property type="term" value="F:ATP binding"/>
    <property type="evidence" value="ECO:0007669"/>
    <property type="project" value="InterPro"/>
</dbReference>
<feature type="active site" description="O-(5'-phospho-DNA)-tyrosine intermediate" evidence="7 8">
    <location>
        <position position="126"/>
    </location>
</feature>
<dbReference type="HAMAP" id="MF_00936">
    <property type="entry name" value="ParC_type1"/>
    <property type="match status" value="1"/>
</dbReference>
<comment type="function">
    <text evidence="7">Topoisomerase IV is essential for chromosome segregation. It relaxes supercoiled DNA. Performs the decatenation events required during the replication of a circular DNA molecule.</text>
</comment>
<name>A0A2G6JBJ1_NEPCE</name>
<dbReference type="Gene3D" id="3.90.199.10">
    <property type="entry name" value="Topoisomerase II, domain 5"/>
    <property type="match status" value="1"/>
</dbReference>
<proteinExistence type="inferred from homology"/>
<dbReference type="GO" id="GO:0003918">
    <property type="term" value="F:DNA topoisomerase type II (double strand cut, ATP-hydrolyzing) activity"/>
    <property type="evidence" value="ECO:0007669"/>
    <property type="project" value="UniProtKB-UniRule"/>
</dbReference>
<dbReference type="InterPro" id="IPR002205">
    <property type="entry name" value="Topo_IIA_dom_A"/>
</dbReference>
<comment type="catalytic activity">
    <reaction evidence="1 7 8">
        <text>ATP-dependent breakage, passage and rejoining of double-stranded DNA.</text>
        <dbReference type="EC" id="5.6.2.2"/>
    </reaction>
</comment>
<dbReference type="PROSITE" id="PS52040">
    <property type="entry name" value="TOPO_IIA"/>
    <property type="match status" value="1"/>
</dbReference>
<dbReference type="InterPro" id="IPR035516">
    <property type="entry name" value="Gyrase/topoIV_suA_C"/>
</dbReference>
<dbReference type="Gene3D" id="3.30.1360.40">
    <property type="match status" value="1"/>
</dbReference>
<dbReference type="NCBIfam" id="NF004044">
    <property type="entry name" value="PRK05561.1"/>
    <property type="match status" value="1"/>
</dbReference>
<dbReference type="Pfam" id="PF03989">
    <property type="entry name" value="DNA_gyraseA_C"/>
    <property type="match status" value="2"/>
</dbReference>
<dbReference type="GO" id="GO:0007059">
    <property type="term" value="P:chromosome segregation"/>
    <property type="evidence" value="ECO:0007669"/>
    <property type="project" value="UniProtKB-UniRule"/>
</dbReference>
<keyword evidence="5 7" id="KW-0472">Membrane</keyword>
<keyword evidence="4 7" id="KW-0238">DNA-binding</keyword>
<dbReference type="InterPro" id="IPR013760">
    <property type="entry name" value="Topo_IIA-like_dom_sf"/>
</dbReference>
<feature type="region of interest" description="Disordered" evidence="9">
    <location>
        <begin position="727"/>
        <end position="759"/>
    </location>
</feature>
<evidence type="ECO:0000256" key="2">
    <source>
        <dbReference type="ARBA" id="ARBA00022475"/>
    </source>
</evidence>
<dbReference type="InterPro" id="IPR013757">
    <property type="entry name" value="Topo_IIA_A_a_sf"/>
</dbReference>
<sequence>MTVQTTFEDGTEKLSLKDFTEKAYLDYSMYVILDRALPHVGDGMKPVQRRIVYAMSELGLKATAKFKKSARTVGDVLGKFHPHGDSACYEAMVLMAQPFSYRYPLIDGQGNWGSPDDPKSFAAMRYTESRLAPYAEVLLSEVAQGTVDWVPNFDGTMREPSILPARLPNVLLNGTTGIAVGMATDILPHNLKEVAKACVHLLDNPQAGLDELTEIIPGPDMPTDAEIINSRKDLQKVYETGRGSVRMRAVYVREEGDIVITALPHQVSGSKILEQIAAQMQQKKLPMVSDLRDESDHENPTRLVIVPRSNRVDAEQLMAHLFASTDLERTYRVNMNMIGVDGRPQVKNLRMILTEWLLWRTDVVRKRLNHRLAKVLDRLHILEGLMVAYLNIDEVIAIIRHEDDPKAELMQRFGLTDIQADAILDLKLRHLARLEEFKIKSEQDELAAERKKLEGILGSDAKMRKLIKQEIESAAEKYGDERRSPIVEREEAHAFSEKDLLASEPVTVVISKQGWIRAAKGHDIDAAGLNYKSGDGFKLSCKGRTNQPTVLLDTTGRSFTIDTHILPSARGQGEPVTGKISLPKGSTIDAAITGKEGDKVLMASDAGYGFITKIADLTSKTKNGKAALTLPKNARILSPLKVHTPEDELLAAVTNEGRLLVFPVSELPELARGKGNKIINIPSARAAAREELVVALAILKAGDTLLVHAGRQHLRLKPADVEHYRGERGRRGNKLPRGYQRVDSLEVDSKQPAPAEVEE</sequence>
<feature type="site" description="Interaction with DNA" evidence="7">
    <location>
        <position position="45"/>
    </location>
</feature>
<keyword evidence="2 7" id="KW-1003">Cell membrane</keyword>
<dbReference type="PANTHER" id="PTHR43493">
    <property type="entry name" value="DNA GYRASE/TOPOISOMERASE SUBUNIT A"/>
    <property type="match status" value="1"/>
</dbReference>
<feature type="site" description="Transition state stabilizer" evidence="7">
    <location>
        <position position="125"/>
    </location>
</feature>
<evidence type="ECO:0000256" key="8">
    <source>
        <dbReference type="PROSITE-ProRule" id="PRU01384"/>
    </source>
</evidence>
<organism evidence="11 12">
    <name type="scientific">Neptuniibacter caesariensis</name>
    <dbReference type="NCBI Taxonomy" id="207954"/>
    <lineage>
        <taxon>Bacteria</taxon>
        <taxon>Pseudomonadati</taxon>
        <taxon>Pseudomonadota</taxon>
        <taxon>Gammaproteobacteria</taxon>
        <taxon>Oceanospirillales</taxon>
        <taxon>Oceanospirillaceae</taxon>
        <taxon>Neptuniibacter</taxon>
    </lineage>
</organism>
<keyword evidence="3 7" id="KW-0799">Topoisomerase</keyword>
<evidence type="ECO:0000256" key="9">
    <source>
        <dbReference type="SAM" id="MobiDB-lite"/>
    </source>
</evidence>
<dbReference type="EC" id="5.6.2.2" evidence="7"/>
<evidence type="ECO:0000259" key="10">
    <source>
        <dbReference type="PROSITE" id="PS52040"/>
    </source>
</evidence>
<protein>
    <recommendedName>
        <fullName evidence="7">DNA topoisomerase 4 subunit A</fullName>
        <ecNumber evidence="7">5.6.2.2</ecNumber>
    </recommendedName>
    <alternativeName>
        <fullName evidence="7">Topoisomerase IV subunit A</fullName>
    </alternativeName>
</protein>
<comment type="caution">
    <text evidence="11">The sequence shown here is derived from an EMBL/GenBank/DDBJ whole genome shotgun (WGS) entry which is preliminary data.</text>
</comment>
<dbReference type="SMART" id="SM00434">
    <property type="entry name" value="TOP4c"/>
    <property type="match status" value="1"/>
</dbReference>
<feature type="site" description="Interaction with DNA" evidence="7">
    <location>
        <position position="81"/>
    </location>
</feature>
<dbReference type="GO" id="GO:0003677">
    <property type="term" value="F:DNA binding"/>
    <property type="evidence" value="ECO:0007669"/>
    <property type="project" value="UniProtKB-UniRule"/>
</dbReference>
<evidence type="ECO:0000256" key="7">
    <source>
        <dbReference type="HAMAP-Rule" id="MF_00936"/>
    </source>
</evidence>
<reference evidence="11 12" key="1">
    <citation type="submission" date="2017-10" db="EMBL/GenBank/DDBJ databases">
        <title>Novel microbial diversity and functional potential in the marine mammal oral microbiome.</title>
        <authorList>
            <person name="Dudek N.K."/>
            <person name="Sun C.L."/>
            <person name="Burstein D."/>
            <person name="Kantor R.S."/>
            <person name="Aliaga Goltsman D.S."/>
            <person name="Bik E.M."/>
            <person name="Thomas B.C."/>
            <person name="Banfield J.F."/>
            <person name="Relman D.A."/>
        </authorList>
    </citation>
    <scope>NUCLEOTIDE SEQUENCE [LARGE SCALE GENOMIC DNA]</scope>
    <source>
        <strain evidence="11">DOLJORAL78_49_30</strain>
    </source>
</reference>
<dbReference type="Gene3D" id="1.10.268.10">
    <property type="entry name" value="Topoisomerase, domain 3"/>
    <property type="match status" value="1"/>
</dbReference>
<feature type="site" description="Interaction with DNA" evidence="7">
    <location>
        <position position="83"/>
    </location>
</feature>
<dbReference type="Pfam" id="PF00521">
    <property type="entry name" value="DNA_topoisoIV"/>
    <property type="match status" value="1"/>
</dbReference>
<dbReference type="Proteomes" id="UP000242733">
    <property type="component" value="Unassembled WGS sequence"/>
</dbReference>
<evidence type="ECO:0000313" key="11">
    <source>
        <dbReference type="EMBL" id="PIE20773.1"/>
    </source>
</evidence>
<evidence type="ECO:0000256" key="5">
    <source>
        <dbReference type="ARBA" id="ARBA00023136"/>
    </source>
</evidence>
<dbReference type="AlphaFoldDB" id="A0A2G6JBJ1"/>
<dbReference type="InterPro" id="IPR005742">
    <property type="entry name" value="TopoIV_A_Gneg"/>
</dbReference>
<keyword evidence="6 7" id="KW-0413">Isomerase</keyword>
<dbReference type="NCBIfam" id="TIGR01062">
    <property type="entry name" value="parC_Gneg"/>
    <property type="match status" value="1"/>
</dbReference>
<dbReference type="CDD" id="cd00187">
    <property type="entry name" value="TOP4c"/>
    <property type="match status" value="1"/>
</dbReference>
<dbReference type="SUPFAM" id="SSF56719">
    <property type="entry name" value="Type II DNA topoisomerase"/>
    <property type="match status" value="1"/>
</dbReference>
<dbReference type="FunFam" id="1.10.268.10:FF:000001">
    <property type="entry name" value="DNA gyrase subunit A"/>
    <property type="match status" value="1"/>
</dbReference>
<dbReference type="FunFam" id="3.30.1360.40:FF:000005">
    <property type="entry name" value="DNA topoisomerase 4 subunit A"/>
    <property type="match status" value="1"/>
</dbReference>
<dbReference type="GO" id="GO:0005694">
    <property type="term" value="C:chromosome"/>
    <property type="evidence" value="ECO:0007669"/>
    <property type="project" value="InterPro"/>
</dbReference>
<comment type="subunit">
    <text evidence="7">Heterotetramer composed of ParC and ParE.</text>
</comment>
<feature type="domain" description="Topo IIA-type catalytic" evidence="10">
    <location>
        <begin position="37"/>
        <end position="500"/>
    </location>
</feature>
<dbReference type="Gene3D" id="2.120.10.90">
    <property type="entry name" value="DNA gyrase/topoisomerase IV, subunit A, C-terminal"/>
    <property type="match status" value="1"/>
</dbReference>
<evidence type="ECO:0000256" key="6">
    <source>
        <dbReference type="ARBA" id="ARBA00023235"/>
    </source>
</evidence>
<dbReference type="PANTHER" id="PTHR43493:SF1">
    <property type="entry name" value="DNA TOPOISOMERASE 4 SUBUNIT A"/>
    <property type="match status" value="1"/>
</dbReference>
<dbReference type="InterPro" id="IPR050220">
    <property type="entry name" value="Type_II_DNA_Topoisomerases"/>
</dbReference>
<accession>A0A2G6JBJ1</accession>
<evidence type="ECO:0000256" key="4">
    <source>
        <dbReference type="ARBA" id="ARBA00023125"/>
    </source>
</evidence>
<dbReference type="GO" id="GO:0006265">
    <property type="term" value="P:DNA topological change"/>
    <property type="evidence" value="ECO:0007669"/>
    <property type="project" value="UniProtKB-UniRule"/>
</dbReference>
<dbReference type="SUPFAM" id="SSF101904">
    <property type="entry name" value="GyrA/ParC C-terminal domain-like"/>
    <property type="match status" value="1"/>
</dbReference>
<dbReference type="InterPro" id="IPR013758">
    <property type="entry name" value="Topo_IIA_A/C_ab"/>
</dbReference>
<dbReference type="GO" id="GO:0019897">
    <property type="term" value="C:extrinsic component of plasma membrane"/>
    <property type="evidence" value="ECO:0007669"/>
    <property type="project" value="UniProtKB-UniRule"/>
</dbReference>